<evidence type="ECO:0000256" key="1">
    <source>
        <dbReference type="SAM" id="Phobius"/>
    </source>
</evidence>
<dbReference type="Proteomes" id="UP000192940">
    <property type="component" value="Chromosome I"/>
</dbReference>
<evidence type="ECO:0000313" key="3">
    <source>
        <dbReference type="Proteomes" id="UP000192940"/>
    </source>
</evidence>
<evidence type="ECO:0000313" key="2">
    <source>
        <dbReference type="EMBL" id="SMF87200.1"/>
    </source>
</evidence>
<name>A0A1X7HIC0_9BACL</name>
<keyword evidence="1" id="KW-0472">Membrane</keyword>
<organism evidence="2 3">
    <name type="scientific">Paenibacillus uliginis N3/975</name>
    <dbReference type="NCBI Taxonomy" id="1313296"/>
    <lineage>
        <taxon>Bacteria</taxon>
        <taxon>Bacillati</taxon>
        <taxon>Bacillota</taxon>
        <taxon>Bacilli</taxon>
        <taxon>Bacillales</taxon>
        <taxon>Paenibacillaceae</taxon>
        <taxon>Paenibacillus</taxon>
    </lineage>
</organism>
<dbReference type="STRING" id="1313296.SAMN05661091_3657"/>
<sequence>MNQISNLSGNELVPATTVRQWRVGTLSMGVSLLLLGLLVLTSQWKGTEIFDSALKWWPIIFVLLGIEIVGYTLFFRKGDYVKYDVFSILLIGILTLGCIVMAALTSTGLMDPIRREIGAVYKTVQIPDINMDVPKGVTKVIVQGSHLYNVKSDSTSSEDLLVFGSLRTTEEELMKGDSLSSLIQTKQSGNVLYINLSEPPRYGINRGSHQLDVTVSAPSSLKVIVRDRSGNVR</sequence>
<keyword evidence="3" id="KW-1185">Reference proteome</keyword>
<evidence type="ECO:0008006" key="4">
    <source>
        <dbReference type="Google" id="ProtNLM"/>
    </source>
</evidence>
<reference evidence="2 3" key="1">
    <citation type="submission" date="2017-04" db="EMBL/GenBank/DDBJ databases">
        <authorList>
            <person name="Afonso C.L."/>
            <person name="Miller P.J."/>
            <person name="Scott M.A."/>
            <person name="Spackman E."/>
            <person name="Goraichik I."/>
            <person name="Dimitrov K.M."/>
            <person name="Suarez D.L."/>
            <person name="Swayne D.E."/>
        </authorList>
    </citation>
    <scope>NUCLEOTIDE SEQUENCE [LARGE SCALE GENOMIC DNA]</scope>
    <source>
        <strain evidence="2 3">N3/975</strain>
    </source>
</reference>
<proteinExistence type="predicted"/>
<feature type="transmembrane region" description="Helical" evidence="1">
    <location>
        <begin position="86"/>
        <end position="105"/>
    </location>
</feature>
<dbReference type="AlphaFoldDB" id="A0A1X7HIC0"/>
<keyword evidence="1" id="KW-1133">Transmembrane helix</keyword>
<gene>
    <name evidence="2" type="ORF">SAMN05661091_3657</name>
</gene>
<protein>
    <recommendedName>
        <fullName evidence="4">DUF5668 domain-containing protein</fullName>
    </recommendedName>
</protein>
<dbReference type="RefSeq" id="WP_208914486.1">
    <property type="nucleotide sequence ID" value="NZ_LT840184.1"/>
</dbReference>
<dbReference type="EMBL" id="LT840184">
    <property type="protein sequence ID" value="SMF87200.1"/>
    <property type="molecule type" value="Genomic_DNA"/>
</dbReference>
<feature type="transmembrane region" description="Helical" evidence="1">
    <location>
        <begin position="53"/>
        <end position="74"/>
    </location>
</feature>
<keyword evidence="1" id="KW-0812">Transmembrane</keyword>
<feature type="transmembrane region" description="Helical" evidence="1">
    <location>
        <begin position="20"/>
        <end position="41"/>
    </location>
</feature>
<accession>A0A1X7HIC0</accession>